<organism evidence="2 3">
    <name type="scientific">Hymenobacter sediminicola</name>
    <dbReference type="NCBI Taxonomy" id="2761579"/>
    <lineage>
        <taxon>Bacteria</taxon>
        <taxon>Pseudomonadati</taxon>
        <taxon>Bacteroidota</taxon>
        <taxon>Cytophagia</taxon>
        <taxon>Cytophagales</taxon>
        <taxon>Hymenobacteraceae</taxon>
        <taxon>Hymenobacter</taxon>
    </lineage>
</organism>
<sequence>MFNTLTLAALLATTIGYRPAYAGAPDEPANLPDALKAAEGTLAVQDVHPLLTLRNIRMSAPQMAEADFIKYLATVRITAATKVLEDFTQRKQLAGSGKRLLKSLPLTQASGAYRDKIIRQGRFVGLALRPRADKPDVAIRITAVGTQFTEPEAGFKLYLFHSSDLSEPVQVVELPRLDRVYFEWSDLLLDLSGKPGGTWYLGYYESDMSGQAIRLDQNLQQRPGQCCGNAYVQYDQWSPYVQVLPFAYLAAPTDPLYPTLFSYQSDTNWGLNLRLETSCDLTGLLSAQLPAFGAALRLQVAVDLLTMMANSTRDNGIEANVKGMALMELNNRQGGQAGFLTQLSQAQAALDVDLTGLSSKCLGCAPKAGAVKFSAL</sequence>
<dbReference type="AlphaFoldDB" id="A0A7G7W301"/>
<dbReference type="Proteomes" id="UP000515489">
    <property type="component" value="Chromosome"/>
</dbReference>
<feature type="chain" id="PRO_5028911072" evidence="1">
    <location>
        <begin position="23"/>
        <end position="376"/>
    </location>
</feature>
<gene>
    <name evidence="2" type="ORF">H4317_11130</name>
</gene>
<reference evidence="2 3" key="1">
    <citation type="submission" date="2020-08" db="EMBL/GenBank/DDBJ databases">
        <title>Hymenobacter sp. S2-20-2 genome sequencing.</title>
        <authorList>
            <person name="Jin L."/>
        </authorList>
    </citation>
    <scope>NUCLEOTIDE SEQUENCE [LARGE SCALE GENOMIC DNA]</scope>
    <source>
        <strain evidence="2 3">S2-20-2</strain>
    </source>
</reference>
<dbReference type="KEGG" id="hsk:H4317_11130"/>
<protein>
    <submittedName>
        <fullName evidence="2">Uncharacterized protein</fullName>
    </submittedName>
</protein>
<evidence type="ECO:0000256" key="1">
    <source>
        <dbReference type="SAM" id="SignalP"/>
    </source>
</evidence>
<dbReference type="EMBL" id="CP060202">
    <property type="protein sequence ID" value="QNH60744.1"/>
    <property type="molecule type" value="Genomic_DNA"/>
</dbReference>
<dbReference type="RefSeq" id="WP_185886675.1">
    <property type="nucleotide sequence ID" value="NZ_CP060202.1"/>
</dbReference>
<accession>A0A7G7W301</accession>
<proteinExistence type="predicted"/>
<evidence type="ECO:0000313" key="2">
    <source>
        <dbReference type="EMBL" id="QNH60744.1"/>
    </source>
</evidence>
<keyword evidence="3" id="KW-1185">Reference proteome</keyword>
<keyword evidence="1" id="KW-0732">Signal</keyword>
<feature type="signal peptide" evidence="1">
    <location>
        <begin position="1"/>
        <end position="22"/>
    </location>
</feature>
<name>A0A7G7W301_9BACT</name>
<evidence type="ECO:0000313" key="3">
    <source>
        <dbReference type="Proteomes" id="UP000515489"/>
    </source>
</evidence>